<comment type="subcellular location">
    <subcellularLocation>
        <location evidence="1 7">Cell membrane</location>
        <topology evidence="1 7">Multi-pass membrane protein</topology>
    </subcellularLocation>
</comment>
<comment type="similarity">
    <text evidence="7">Belongs to the binding-protein-dependent transport system permease family.</text>
</comment>
<evidence type="ECO:0000256" key="5">
    <source>
        <dbReference type="ARBA" id="ARBA00022989"/>
    </source>
</evidence>
<accession>A0A420WNS5</accession>
<protein>
    <submittedName>
        <fullName evidence="9">Peptide/nickel transport system permease protein</fullName>
    </submittedName>
</protein>
<dbReference type="InterPro" id="IPR000515">
    <property type="entry name" value="MetI-like"/>
</dbReference>
<feature type="domain" description="ABC transmembrane type-1" evidence="8">
    <location>
        <begin position="95"/>
        <end position="296"/>
    </location>
</feature>
<dbReference type="OrthoDB" id="7834831at2"/>
<feature type="transmembrane region" description="Helical" evidence="7">
    <location>
        <begin position="142"/>
        <end position="162"/>
    </location>
</feature>
<dbReference type="CDD" id="cd06261">
    <property type="entry name" value="TM_PBP2"/>
    <property type="match status" value="1"/>
</dbReference>
<dbReference type="GO" id="GO:0071916">
    <property type="term" value="F:dipeptide transmembrane transporter activity"/>
    <property type="evidence" value="ECO:0007669"/>
    <property type="project" value="TreeGrafter"/>
</dbReference>
<dbReference type="Proteomes" id="UP000277424">
    <property type="component" value="Unassembled WGS sequence"/>
</dbReference>
<evidence type="ECO:0000256" key="2">
    <source>
        <dbReference type="ARBA" id="ARBA00022448"/>
    </source>
</evidence>
<evidence type="ECO:0000256" key="3">
    <source>
        <dbReference type="ARBA" id="ARBA00022475"/>
    </source>
</evidence>
<dbReference type="Gene3D" id="1.10.3720.10">
    <property type="entry name" value="MetI-like"/>
    <property type="match status" value="1"/>
</dbReference>
<dbReference type="GO" id="GO:0005886">
    <property type="term" value="C:plasma membrane"/>
    <property type="evidence" value="ECO:0007669"/>
    <property type="project" value="UniProtKB-SubCell"/>
</dbReference>
<evidence type="ECO:0000256" key="1">
    <source>
        <dbReference type="ARBA" id="ARBA00004651"/>
    </source>
</evidence>
<dbReference type="RefSeq" id="WP_121216976.1">
    <property type="nucleotide sequence ID" value="NZ_RBIG01000001.1"/>
</dbReference>
<name>A0A420WNS5_9PROT</name>
<evidence type="ECO:0000313" key="10">
    <source>
        <dbReference type="Proteomes" id="UP000277424"/>
    </source>
</evidence>
<feature type="transmembrane region" description="Helical" evidence="7">
    <location>
        <begin position="99"/>
        <end position="121"/>
    </location>
</feature>
<comment type="caution">
    <text evidence="9">The sequence shown here is derived from an EMBL/GenBank/DDBJ whole genome shotgun (WGS) entry which is preliminary data.</text>
</comment>
<dbReference type="PANTHER" id="PTHR43163:SF6">
    <property type="entry name" value="DIPEPTIDE TRANSPORT SYSTEM PERMEASE PROTEIN DPPB-RELATED"/>
    <property type="match status" value="1"/>
</dbReference>
<evidence type="ECO:0000256" key="7">
    <source>
        <dbReference type="RuleBase" id="RU363032"/>
    </source>
</evidence>
<keyword evidence="4 7" id="KW-0812">Transmembrane</keyword>
<dbReference type="InterPro" id="IPR035906">
    <property type="entry name" value="MetI-like_sf"/>
</dbReference>
<dbReference type="EMBL" id="RBIG01000001">
    <property type="protein sequence ID" value="RKQ72515.1"/>
    <property type="molecule type" value="Genomic_DNA"/>
</dbReference>
<keyword evidence="6 7" id="KW-0472">Membrane</keyword>
<sequence length="310" mass="34227">MLIFLAKRLAFMIVTMLVVSILLFLLLEVNGEAVAVKVLGPYTSIEQRNIWLENNGYFRPLYVRYFDWLFSIASGDFGQSIRFKAPVADILWDRLGNTAILGAATYAIMVPVSLALGVLAGMKEGSPLDRVISLTSIGTTSVPEFASAVLLAFIFVFTLGWLPGTSGMTGGFDPVQLILPVSVLFLYGFGYLVRMTRASMAEVMQTPYIRTAVLKGLPYRQVILRHALRNALIAPFTVIMLQINWLLSGVIVVEFFFAYKGFGALLLEASLNQDIYMIQACAMVAVFVAVATQTIADIGYTYLNPRIRFA</sequence>
<gene>
    <name evidence="9" type="ORF">BCL74_0283</name>
</gene>
<keyword evidence="5 7" id="KW-1133">Transmembrane helix</keyword>
<reference evidence="9 10" key="1">
    <citation type="submission" date="2018-10" db="EMBL/GenBank/DDBJ databases">
        <title>Comparative analysis of microorganisms from saline springs in Andes Mountain Range, Colombia.</title>
        <authorList>
            <person name="Rubin E."/>
        </authorList>
    </citation>
    <scope>NUCLEOTIDE SEQUENCE [LARGE SCALE GENOMIC DNA]</scope>
    <source>
        <strain evidence="9 10">USBA 36</strain>
    </source>
</reference>
<feature type="transmembrane region" description="Helical" evidence="7">
    <location>
        <begin position="174"/>
        <end position="193"/>
    </location>
</feature>
<organism evidence="9 10">
    <name type="scientific">Oceanibaculum indicum</name>
    <dbReference type="NCBI Taxonomy" id="526216"/>
    <lineage>
        <taxon>Bacteria</taxon>
        <taxon>Pseudomonadati</taxon>
        <taxon>Pseudomonadota</taxon>
        <taxon>Alphaproteobacteria</taxon>
        <taxon>Rhodospirillales</taxon>
        <taxon>Oceanibaculaceae</taxon>
        <taxon>Oceanibaculum</taxon>
    </lineage>
</organism>
<feature type="transmembrane region" description="Helical" evidence="7">
    <location>
        <begin position="232"/>
        <end position="257"/>
    </location>
</feature>
<dbReference type="AlphaFoldDB" id="A0A420WNS5"/>
<dbReference type="PROSITE" id="PS50928">
    <property type="entry name" value="ABC_TM1"/>
    <property type="match status" value="1"/>
</dbReference>
<evidence type="ECO:0000259" key="8">
    <source>
        <dbReference type="PROSITE" id="PS50928"/>
    </source>
</evidence>
<evidence type="ECO:0000256" key="4">
    <source>
        <dbReference type="ARBA" id="ARBA00022692"/>
    </source>
</evidence>
<feature type="transmembrane region" description="Helical" evidence="7">
    <location>
        <begin position="277"/>
        <end position="303"/>
    </location>
</feature>
<dbReference type="Pfam" id="PF00528">
    <property type="entry name" value="BPD_transp_1"/>
    <property type="match status" value="1"/>
</dbReference>
<keyword evidence="2 7" id="KW-0813">Transport</keyword>
<evidence type="ECO:0000313" key="9">
    <source>
        <dbReference type="EMBL" id="RKQ72515.1"/>
    </source>
</evidence>
<dbReference type="PANTHER" id="PTHR43163">
    <property type="entry name" value="DIPEPTIDE TRANSPORT SYSTEM PERMEASE PROTEIN DPPB-RELATED"/>
    <property type="match status" value="1"/>
</dbReference>
<dbReference type="SUPFAM" id="SSF161098">
    <property type="entry name" value="MetI-like"/>
    <property type="match status" value="1"/>
</dbReference>
<evidence type="ECO:0000256" key="6">
    <source>
        <dbReference type="ARBA" id="ARBA00023136"/>
    </source>
</evidence>
<proteinExistence type="inferred from homology"/>
<keyword evidence="3" id="KW-1003">Cell membrane</keyword>